<proteinExistence type="predicted"/>
<dbReference type="EMBL" id="NTMR01000002">
    <property type="protein sequence ID" value="PBK05934.1"/>
    <property type="molecule type" value="Genomic_DNA"/>
</dbReference>
<keyword evidence="1" id="KW-0175">Coiled coil</keyword>
<sequence length="82" mass="9485">MAKSATERKREQRERDKLKAEERRARLLAYSLKVDVYQGTADHVERIKQVTGIDEVHDLLTRAIHNISRLDDDALLAFLAEP</sequence>
<dbReference type="AlphaFoldDB" id="A0A2A3MN11"/>
<accession>A0A2A3MN11</accession>
<dbReference type="Proteomes" id="UP000242313">
    <property type="component" value="Unassembled WGS sequence"/>
</dbReference>
<comment type="caution">
    <text evidence="2">The sequence shown here is derived from an EMBL/GenBank/DDBJ whole genome shotgun (WGS) entry which is preliminary data.</text>
</comment>
<reference evidence="2 3" key="1">
    <citation type="submission" date="2017-09" db="EMBL/GenBank/DDBJ databases">
        <title>Pseudomonas abyssi sp. nov. isolated from Abyssopelagic Water.</title>
        <authorList>
            <person name="Wei Y."/>
        </authorList>
    </citation>
    <scope>NUCLEOTIDE SEQUENCE [LARGE SCALE GENOMIC DNA]</scope>
    <source>
        <strain evidence="2 3">MT5</strain>
    </source>
</reference>
<gene>
    <name evidence="2" type="ORF">CNQ84_00720</name>
</gene>
<evidence type="ECO:0000313" key="2">
    <source>
        <dbReference type="EMBL" id="PBK05934.1"/>
    </source>
</evidence>
<name>A0A2A3MN11_9PSED</name>
<evidence type="ECO:0000256" key="1">
    <source>
        <dbReference type="SAM" id="Coils"/>
    </source>
</evidence>
<keyword evidence="3" id="KW-1185">Reference proteome</keyword>
<organism evidence="2 3">
    <name type="scientific">Pseudomonas abyssi</name>
    <dbReference type="NCBI Taxonomy" id="170540"/>
    <lineage>
        <taxon>Bacteria</taxon>
        <taxon>Pseudomonadati</taxon>
        <taxon>Pseudomonadota</taxon>
        <taxon>Gammaproteobacteria</taxon>
        <taxon>Pseudomonadales</taxon>
        <taxon>Pseudomonadaceae</taxon>
        <taxon>Pseudomonas</taxon>
    </lineage>
</organism>
<feature type="coiled-coil region" evidence="1">
    <location>
        <begin position="1"/>
        <end position="28"/>
    </location>
</feature>
<protein>
    <submittedName>
        <fullName evidence="2">Uncharacterized protein</fullName>
    </submittedName>
</protein>
<dbReference type="RefSeq" id="WP_096003008.1">
    <property type="nucleotide sequence ID" value="NZ_NTMR01000002.1"/>
</dbReference>
<evidence type="ECO:0000313" key="3">
    <source>
        <dbReference type="Proteomes" id="UP000242313"/>
    </source>
</evidence>